<dbReference type="GO" id="GO:0005886">
    <property type="term" value="C:plasma membrane"/>
    <property type="evidence" value="ECO:0007669"/>
    <property type="project" value="TreeGrafter"/>
</dbReference>
<dbReference type="PANTHER" id="PTHR23268">
    <property type="entry name" value="T-CELL RECEPTOR BETA CHAIN"/>
    <property type="match status" value="1"/>
</dbReference>
<dbReference type="SMART" id="SM00406">
    <property type="entry name" value="IGv"/>
    <property type="match status" value="1"/>
</dbReference>
<keyword evidence="1" id="KW-0732">Signal</keyword>
<dbReference type="EMBL" id="DYDO01000012">
    <property type="protein sequence ID" value="DBA14783.1"/>
    <property type="molecule type" value="Genomic_DNA"/>
</dbReference>
<accession>A0AAV2ZXP0</accession>
<dbReference type="PROSITE" id="PS50835">
    <property type="entry name" value="IG_LIKE"/>
    <property type="match status" value="1"/>
</dbReference>
<dbReference type="Pfam" id="PF07686">
    <property type="entry name" value="V-set"/>
    <property type="match status" value="1"/>
</dbReference>
<proteinExistence type="predicted"/>
<reference evidence="4" key="1">
    <citation type="thesis" date="2020" institute="ProQuest LLC" country="789 East Eisenhower Parkway, Ann Arbor, MI, USA">
        <title>Comparative Genomics and Chromosome Evolution.</title>
        <authorList>
            <person name="Mudd A.B."/>
        </authorList>
    </citation>
    <scope>NUCLEOTIDE SEQUENCE</scope>
    <source>
        <strain evidence="4">1538</strain>
        <tissue evidence="4">Blood</tissue>
    </source>
</reference>
<feature type="domain" description="Ig-like" evidence="3">
    <location>
        <begin position="3"/>
        <end position="101"/>
    </location>
</feature>
<gene>
    <name evidence="4" type="ORF">GDO54_004070</name>
</gene>
<keyword evidence="5" id="KW-1185">Reference proteome</keyword>
<evidence type="ECO:0000313" key="5">
    <source>
        <dbReference type="Proteomes" id="UP001181693"/>
    </source>
</evidence>
<evidence type="ECO:0000313" key="4">
    <source>
        <dbReference type="EMBL" id="DBA14783.1"/>
    </source>
</evidence>
<keyword evidence="2" id="KW-0391">Immunity</keyword>
<sequence length="101" mass="11342">MSQSVTVTQDKFIIGQSGKSAELKCEHERTNYYSMYWYQQKVQQGLKLMVHSTNAGDNGKMEDGFSSWTLSRTHIVNSTLILPSVSPEDSAAYFCAISQHS</sequence>
<dbReference type="AlphaFoldDB" id="A0AAV2ZXP0"/>
<dbReference type="GO" id="GO:0002376">
    <property type="term" value="P:immune system process"/>
    <property type="evidence" value="ECO:0007669"/>
    <property type="project" value="UniProtKB-KW"/>
</dbReference>
<comment type="caution">
    <text evidence="4">The sequence shown here is derived from an EMBL/GenBank/DDBJ whole genome shotgun (WGS) entry which is preliminary data.</text>
</comment>
<dbReference type="Proteomes" id="UP001181693">
    <property type="component" value="Unassembled WGS sequence"/>
</dbReference>
<name>A0AAV2ZXP0_PYXAD</name>
<dbReference type="InterPro" id="IPR013783">
    <property type="entry name" value="Ig-like_fold"/>
</dbReference>
<dbReference type="InterPro" id="IPR013106">
    <property type="entry name" value="Ig_V-set"/>
</dbReference>
<evidence type="ECO:0000256" key="2">
    <source>
        <dbReference type="ARBA" id="ARBA00022859"/>
    </source>
</evidence>
<protein>
    <recommendedName>
        <fullName evidence="3">Ig-like domain-containing protein</fullName>
    </recommendedName>
</protein>
<dbReference type="GO" id="GO:0007166">
    <property type="term" value="P:cell surface receptor signaling pathway"/>
    <property type="evidence" value="ECO:0007669"/>
    <property type="project" value="TreeGrafter"/>
</dbReference>
<dbReference type="InterPro" id="IPR036179">
    <property type="entry name" value="Ig-like_dom_sf"/>
</dbReference>
<dbReference type="InterPro" id="IPR007110">
    <property type="entry name" value="Ig-like_dom"/>
</dbReference>
<dbReference type="Gene3D" id="2.60.40.10">
    <property type="entry name" value="Immunoglobulins"/>
    <property type="match status" value="1"/>
</dbReference>
<evidence type="ECO:0000259" key="3">
    <source>
        <dbReference type="PROSITE" id="PS50835"/>
    </source>
</evidence>
<organism evidence="4 5">
    <name type="scientific">Pyxicephalus adspersus</name>
    <name type="common">African bullfrog</name>
    <dbReference type="NCBI Taxonomy" id="30357"/>
    <lineage>
        <taxon>Eukaryota</taxon>
        <taxon>Metazoa</taxon>
        <taxon>Chordata</taxon>
        <taxon>Craniata</taxon>
        <taxon>Vertebrata</taxon>
        <taxon>Euteleostomi</taxon>
        <taxon>Amphibia</taxon>
        <taxon>Batrachia</taxon>
        <taxon>Anura</taxon>
        <taxon>Neobatrachia</taxon>
        <taxon>Ranoidea</taxon>
        <taxon>Pyxicephalidae</taxon>
        <taxon>Pyxicephalinae</taxon>
        <taxon>Pyxicephalus</taxon>
    </lineage>
</organism>
<dbReference type="InterPro" id="IPR050413">
    <property type="entry name" value="TCR_beta_variable"/>
</dbReference>
<dbReference type="SUPFAM" id="SSF48726">
    <property type="entry name" value="Immunoglobulin"/>
    <property type="match status" value="1"/>
</dbReference>
<dbReference type="PANTHER" id="PTHR23268:SF124">
    <property type="entry name" value="IG-LIKE DOMAIN-CONTAINING PROTEIN"/>
    <property type="match status" value="1"/>
</dbReference>
<evidence type="ECO:0000256" key="1">
    <source>
        <dbReference type="ARBA" id="ARBA00022729"/>
    </source>
</evidence>